<dbReference type="OrthoDB" id="2019491at2759"/>
<evidence type="ECO:0000256" key="4">
    <source>
        <dbReference type="SAM" id="MobiDB-lite"/>
    </source>
</evidence>
<dbReference type="eggNOG" id="KOG2726">
    <property type="taxonomic scope" value="Eukaryota"/>
</dbReference>
<gene>
    <name evidence="6" type="ORF">THAOC_01367</name>
</gene>
<dbReference type="SMART" id="SM00937">
    <property type="entry name" value="PCRF"/>
    <property type="match status" value="1"/>
</dbReference>
<name>K0TDR0_THAOC</name>
<dbReference type="Gene3D" id="6.10.140.1950">
    <property type="match status" value="1"/>
</dbReference>
<dbReference type="InterPro" id="IPR045853">
    <property type="entry name" value="Pep_chain_release_fac_I_sf"/>
</dbReference>
<reference evidence="6 7" key="1">
    <citation type="journal article" date="2012" name="Genome Biol.">
        <title>Genome and low-iron response of an oceanic diatom adapted to chronic iron limitation.</title>
        <authorList>
            <person name="Lommer M."/>
            <person name="Specht M."/>
            <person name="Roy A.S."/>
            <person name="Kraemer L."/>
            <person name="Andreson R."/>
            <person name="Gutowska M.A."/>
            <person name="Wolf J."/>
            <person name="Bergner S.V."/>
            <person name="Schilhabel M.B."/>
            <person name="Klostermeier U.C."/>
            <person name="Beiko R.G."/>
            <person name="Rosenstiel P."/>
            <person name="Hippler M."/>
            <person name="Laroche J."/>
        </authorList>
    </citation>
    <scope>NUCLEOTIDE SEQUENCE [LARGE SCALE GENOMIC DNA]</scope>
    <source>
        <strain evidence="6 7">CCMP1005</strain>
    </source>
</reference>
<dbReference type="AlphaFoldDB" id="K0TDR0"/>
<keyword evidence="7" id="KW-1185">Reference proteome</keyword>
<sequence>MRSMISSMSISLAWRFFRRRVLVDWLDVDWPLLPLPPGLLFDVAAGGRVRHSLRISSQRCRPLFTNFFSALSLADGLRPTPSSASPPGPVPSVPDPGAGSDASPGGSGGDLASSSAAAPFMARSREIDSLDWDLDCDKAVTKVVCPQAVQADERSVPSPVGLGRSLAIEVVRRQENVRSYVRAAPSVLLPAASRRRHVTPAKVTVADGRVSSSASASFVEDGLGDVIDDGLESLPGGLSHGMLSRIRAMKARHDEVSSLLQNGGDQTSLGKEMSSLAGISALCDRVSAIHAERSSLVELLEESAASGDEDSKEFADEVHGELELLERKLEPISRKFVESLVPLLSPEDAEDLTSSDAVIDIKAGTGGDEACLFAAEIMAGYQNVAKAGGGDVDGNGCKSWDVEVLSVSRTDLGGVKDASLVVSSRGGGGSNYAMVYADDDDGDSDSTSQLIAQLGPFGFFSYESGVHRVQRVPINDTKMQTSAVSVAVLPSVSDDKVSQALPADELRIDVMRASGAGGQHVNTTESAVRVTHLPTGIVAYIQEERSQHKNKAKALKLVAARVHQLRKEKAMKDRSAARSSLMGGGDRSERIRTYNYSQDRITDHRCKTSVQGVQTWLSSGGIVSKFAPLMYSMEREERIREMEDDDPSPSSQHKKKGKKEKILKQ</sequence>
<dbReference type="SUPFAM" id="SSF75620">
    <property type="entry name" value="Release factor"/>
    <property type="match status" value="1"/>
</dbReference>
<feature type="compositionally biased region" description="Pro residues" evidence="4">
    <location>
        <begin position="84"/>
        <end position="94"/>
    </location>
</feature>
<dbReference type="PROSITE" id="PS00745">
    <property type="entry name" value="RF_PROK_I"/>
    <property type="match status" value="1"/>
</dbReference>
<proteinExistence type="inferred from homology"/>
<dbReference type="Pfam" id="PF03462">
    <property type="entry name" value="PCRF"/>
    <property type="match status" value="1"/>
</dbReference>
<dbReference type="InterPro" id="IPR000352">
    <property type="entry name" value="Pep_chain_release_fac_I"/>
</dbReference>
<evidence type="ECO:0000256" key="1">
    <source>
        <dbReference type="ARBA" id="ARBA00010835"/>
    </source>
</evidence>
<dbReference type="InterPro" id="IPR005139">
    <property type="entry name" value="PCRF"/>
</dbReference>
<feature type="region of interest" description="Disordered" evidence="4">
    <location>
        <begin position="566"/>
        <end position="586"/>
    </location>
</feature>
<keyword evidence="3" id="KW-0648">Protein biosynthesis</keyword>
<evidence type="ECO:0000256" key="3">
    <source>
        <dbReference type="ARBA" id="ARBA00022917"/>
    </source>
</evidence>
<feature type="region of interest" description="Disordered" evidence="4">
    <location>
        <begin position="637"/>
        <end position="665"/>
    </location>
</feature>
<organism evidence="6 7">
    <name type="scientific">Thalassiosira oceanica</name>
    <name type="common">Marine diatom</name>
    <dbReference type="NCBI Taxonomy" id="159749"/>
    <lineage>
        <taxon>Eukaryota</taxon>
        <taxon>Sar</taxon>
        <taxon>Stramenopiles</taxon>
        <taxon>Ochrophyta</taxon>
        <taxon>Bacillariophyta</taxon>
        <taxon>Coscinodiscophyceae</taxon>
        <taxon>Thalassiosirophycidae</taxon>
        <taxon>Thalassiosirales</taxon>
        <taxon>Thalassiosiraceae</taxon>
        <taxon>Thalassiosira</taxon>
    </lineage>
</organism>
<dbReference type="Gene3D" id="3.30.160.20">
    <property type="match status" value="1"/>
</dbReference>
<feature type="compositionally biased region" description="Basic and acidic residues" evidence="4">
    <location>
        <begin position="566"/>
        <end position="576"/>
    </location>
</feature>
<evidence type="ECO:0000259" key="5">
    <source>
        <dbReference type="PROSITE" id="PS00745"/>
    </source>
</evidence>
<dbReference type="InterPro" id="IPR050057">
    <property type="entry name" value="Prokaryotic/Mito_RF"/>
</dbReference>
<dbReference type="GO" id="GO:0005737">
    <property type="term" value="C:cytoplasm"/>
    <property type="evidence" value="ECO:0007669"/>
    <property type="project" value="UniProtKB-ARBA"/>
</dbReference>
<feature type="compositionally biased region" description="Low complexity" evidence="4">
    <location>
        <begin position="95"/>
        <end position="115"/>
    </location>
</feature>
<dbReference type="Gene3D" id="3.30.70.1660">
    <property type="match status" value="2"/>
</dbReference>
<evidence type="ECO:0000313" key="6">
    <source>
        <dbReference type="EMBL" id="EJK76848.1"/>
    </source>
</evidence>
<dbReference type="EMBL" id="AGNL01001621">
    <property type="protein sequence ID" value="EJK76848.1"/>
    <property type="molecule type" value="Genomic_DNA"/>
</dbReference>
<evidence type="ECO:0000256" key="2">
    <source>
        <dbReference type="ARBA" id="ARBA00022481"/>
    </source>
</evidence>
<dbReference type="Pfam" id="PF00472">
    <property type="entry name" value="RF-1"/>
    <property type="match status" value="1"/>
</dbReference>
<feature type="domain" description="Prokaryotic-type class I peptide chain release factors" evidence="5">
    <location>
        <begin position="512"/>
        <end position="528"/>
    </location>
</feature>
<comment type="similarity">
    <text evidence="1">Belongs to the prokaryotic/mitochondrial release factor family.</text>
</comment>
<feature type="region of interest" description="Disordered" evidence="4">
    <location>
        <begin position="78"/>
        <end position="115"/>
    </location>
</feature>
<dbReference type="Proteomes" id="UP000266841">
    <property type="component" value="Unassembled WGS sequence"/>
</dbReference>
<dbReference type="FunFam" id="3.30.160.20:FF:000004">
    <property type="entry name" value="Peptide chain release factor 1"/>
    <property type="match status" value="1"/>
</dbReference>
<comment type="caution">
    <text evidence="6">The sequence shown here is derived from an EMBL/GenBank/DDBJ whole genome shotgun (WGS) entry which is preliminary data.</text>
</comment>
<evidence type="ECO:0000313" key="7">
    <source>
        <dbReference type="Proteomes" id="UP000266841"/>
    </source>
</evidence>
<dbReference type="GO" id="GO:0003747">
    <property type="term" value="F:translation release factor activity"/>
    <property type="evidence" value="ECO:0007669"/>
    <property type="project" value="InterPro"/>
</dbReference>
<protein>
    <recommendedName>
        <fullName evidence="5">Prokaryotic-type class I peptide chain release factors domain-containing protein</fullName>
    </recommendedName>
</protein>
<dbReference type="PANTHER" id="PTHR43804">
    <property type="entry name" value="LD18447P"/>
    <property type="match status" value="1"/>
</dbReference>
<dbReference type="PANTHER" id="PTHR43804:SF7">
    <property type="entry name" value="LD18447P"/>
    <property type="match status" value="1"/>
</dbReference>
<accession>K0TDR0</accession>
<keyword evidence="2" id="KW-0488">Methylation</keyword>